<protein>
    <recommendedName>
        <fullName evidence="3">DNA polymerase I</fullName>
        <ecNumber evidence="2">2.7.7.7</ecNumber>
    </recommendedName>
</protein>
<dbReference type="InterPro" id="IPR036397">
    <property type="entry name" value="RNaseH_sf"/>
</dbReference>
<evidence type="ECO:0000256" key="5">
    <source>
        <dbReference type="ARBA" id="ARBA00049244"/>
    </source>
</evidence>
<evidence type="ECO:0000256" key="4">
    <source>
        <dbReference type="ARBA" id="ARBA00022705"/>
    </source>
</evidence>
<dbReference type="InterPro" id="IPR043502">
    <property type="entry name" value="DNA/RNA_pol_sf"/>
</dbReference>
<dbReference type="Gene3D" id="3.30.420.10">
    <property type="entry name" value="Ribonuclease H-like superfamily/Ribonuclease H"/>
    <property type="match status" value="1"/>
</dbReference>
<dbReference type="SMART" id="SM00482">
    <property type="entry name" value="POLAc"/>
    <property type="match status" value="1"/>
</dbReference>
<dbReference type="EMBL" id="JARVWT010000006">
    <property type="protein sequence ID" value="MDH2332459.1"/>
    <property type="molecule type" value="Genomic_DNA"/>
</dbReference>
<proteinExistence type="inferred from homology"/>
<dbReference type="InterPro" id="IPR002298">
    <property type="entry name" value="DNA_polymerase_A"/>
</dbReference>
<evidence type="ECO:0000256" key="2">
    <source>
        <dbReference type="ARBA" id="ARBA00012417"/>
    </source>
</evidence>
<evidence type="ECO:0000313" key="9">
    <source>
        <dbReference type="Proteomes" id="UP001229409"/>
    </source>
</evidence>
<evidence type="ECO:0000256" key="6">
    <source>
        <dbReference type="SAM" id="MobiDB-lite"/>
    </source>
</evidence>
<comment type="similarity">
    <text evidence="1">Belongs to the DNA polymerase type-A family.</text>
</comment>
<dbReference type="SUPFAM" id="SSF53098">
    <property type="entry name" value="Ribonuclease H-like"/>
    <property type="match status" value="1"/>
</dbReference>
<organism evidence="8 9">
    <name type="scientific">Paenibacillus polymyxa</name>
    <name type="common">Bacillus polymyxa</name>
    <dbReference type="NCBI Taxonomy" id="1406"/>
    <lineage>
        <taxon>Bacteria</taxon>
        <taxon>Bacillati</taxon>
        <taxon>Bacillota</taxon>
        <taxon>Bacilli</taxon>
        <taxon>Bacillales</taxon>
        <taxon>Paenibacillaceae</taxon>
        <taxon>Paenibacillus</taxon>
    </lineage>
</organism>
<dbReference type="Pfam" id="PF00476">
    <property type="entry name" value="DNA_pol_A"/>
    <property type="match status" value="1"/>
</dbReference>
<evidence type="ECO:0000256" key="1">
    <source>
        <dbReference type="ARBA" id="ARBA00007705"/>
    </source>
</evidence>
<sequence length="951" mass="107951">MVADVKLTLNLRQPSADPDVAERVADAAKRKKAAEETPAEAVERISAMSLTERERNAVEAVKVALTRETGNPSSAITLRTGGGSITKADVVAAGERILADRQRQERTERIAETVRTKPDNFHIITDDAELPGMMVRLREEVRLQKDDEWFRKVFVLFNDTLIKRKLAERGITIPDAQSLTVWDTETSGLDKMIDLTGGYSLWLPLLNEGYYVAYGHLTGEKQCTRSKALGAIAKFMSLPSQIKSFHNAPFDLAMMLNDGLKPQGIRYDSAEAMRTLNDHEPTYALKPLLTKYKSAIGIDIDDFTYEDLFGNESPMIHPVEVVGIYAIKDVLKGWALTRWQIDNLVATDQLATAFFEITQYLSEVNVAIERTGFVIDLDGLKALGDELRPKLAQAQEEVTAAYGVTDPEFLRKMDRTLNASKITDWVDKQRRKIARNQEAQRKQCAIIAECEATGKTTLKKYTNAVARLAELKAEDLPPAEPEYAPPFVTEFSFTNDNHLRYLIYDHLGIEDRTKQIVKDKSKTRAVSKDVLDRYFEEEEALKPLANVSAYEKLLNTYIDKIPEALDVDGRLHTQLDTVSTGRYSSKGYSGKPNDLQTEPITDENYLDMMRMRVECAEKSVAKGTNIQNIPARTKEGERVRTMFIPPPGHMFLGSDLSSIEPRLQAHIMAVEHGDEIFAEMYRKGLDPYVEFASIMFEVDRELCFEKAYKAGLTSIPYRKLTKDMFLAKGYGQAEDQFVKTAVKRGITEESGKRAYAKFDEILPGFSTMVNAAFEHLREHGWTATLWGQKRRFPEYRKNWRRLCEIMRLAGIRDKNDPDLGKKSYKLSPNLRSEFWQLIRLTGRDERAAFNHRIQGSGAAVLKLCMIRSYYELTLGRGWEFTLTLHDEQKHAVPNTDITEDAVALYTDIMTNTVTFACPLECDTVLESRWMLETRAGDWDFKNCRPKTKEVA</sequence>
<reference evidence="8" key="1">
    <citation type="submission" date="2023-04" db="EMBL/GenBank/DDBJ databases">
        <title>Uncovering the Secrets of Slow-Growing Bacteria in Tropical Savanna Soil through Cultivation and Genomic Analysis.</title>
        <authorList>
            <person name="Goncalves O.S."/>
            <person name="Santana M.F."/>
        </authorList>
    </citation>
    <scope>NUCLEOTIDE SEQUENCE</scope>
    <source>
        <strain evidence="8">ANTI</strain>
    </source>
</reference>
<gene>
    <name evidence="8" type="ORF">QDS18_16490</name>
</gene>
<accession>A0AAP4A4E8</accession>
<dbReference type="GO" id="GO:0006302">
    <property type="term" value="P:double-strand break repair"/>
    <property type="evidence" value="ECO:0007669"/>
    <property type="project" value="TreeGrafter"/>
</dbReference>
<dbReference type="InterPro" id="IPR002562">
    <property type="entry name" value="3'-5'_exonuclease_dom"/>
</dbReference>
<comment type="catalytic activity">
    <reaction evidence="5">
        <text>DNA(n) + a 2'-deoxyribonucleoside 5'-triphosphate = DNA(n+1) + diphosphate</text>
        <dbReference type="Rhea" id="RHEA:22508"/>
        <dbReference type="Rhea" id="RHEA-COMP:17339"/>
        <dbReference type="Rhea" id="RHEA-COMP:17340"/>
        <dbReference type="ChEBI" id="CHEBI:33019"/>
        <dbReference type="ChEBI" id="CHEBI:61560"/>
        <dbReference type="ChEBI" id="CHEBI:173112"/>
        <dbReference type="EC" id="2.7.7.7"/>
    </reaction>
</comment>
<dbReference type="Pfam" id="PF01612">
    <property type="entry name" value="DNA_pol_A_exo1"/>
    <property type="match status" value="1"/>
</dbReference>
<dbReference type="SUPFAM" id="SSF56672">
    <property type="entry name" value="DNA/RNA polymerases"/>
    <property type="match status" value="1"/>
</dbReference>
<dbReference type="PANTHER" id="PTHR10133:SF27">
    <property type="entry name" value="DNA POLYMERASE NU"/>
    <property type="match status" value="1"/>
</dbReference>
<dbReference type="PANTHER" id="PTHR10133">
    <property type="entry name" value="DNA POLYMERASE I"/>
    <property type="match status" value="1"/>
</dbReference>
<comment type="caution">
    <text evidence="8">The sequence shown here is derived from an EMBL/GenBank/DDBJ whole genome shotgun (WGS) entry which is preliminary data.</text>
</comment>
<keyword evidence="4" id="KW-0235">DNA replication</keyword>
<dbReference type="Proteomes" id="UP001229409">
    <property type="component" value="Unassembled WGS sequence"/>
</dbReference>
<dbReference type="GO" id="GO:0003887">
    <property type="term" value="F:DNA-directed DNA polymerase activity"/>
    <property type="evidence" value="ECO:0007669"/>
    <property type="project" value="UniProtKB-EC"/>
</dbReference>
<evidence type="ECO:0000256" key="3">
    <source>
        <dbReference type="ARBA" id="ARBA00020311"/>
    </source>
</evidence>
<dbReference type="RefSeq" id="WP_279834821.1">
    <property type="nucleotide sequence ID" value="NZ_JARVWT010000006.1"/>
</dbReference>
<dbReference type="InterPro" id="IPR012337">
    <property type="entry name" value="RNaseH-like_sf"/>
</dbReference>
<name>A0AAP4A4E8_PAEPO</name>
<feature type="domain" description="DNA-directed DNA polymerase family A palm" evidence="7">
    <location>
        <begin position="636"/>
        <end position="896"/>
    </location>
</feature>
<dbReference type="Gene3D" id="1.10.150.20">
    <property type="entry name" value="5' to 3' exonuclease, C-terminal subdomain"/>
    <property type="match status" value="1"/>
</dbReference>
<evidence type="ECO:0000259" key="7">
    <source>
        <dbReference type="SMART" id="SM00482"/>
    </source>
</evidence>
<dbReference type="EC" id="2.7.7.7" evidence="2"/>
<dbReference type="Gene3D" id="1.20.1060.10">
    <property type="entry name" value="Taq DNA Polymerase, Chain T, domain 4"/>
    <property type="match status" value="1"/>
</dbReference>
<feature type="region of interest" description="Disordered" evidence="6">
    <location>
        <begin position="12"/>
        <end position="37"/>
    </location>
</feature>
<dbReference type="GO" id="GO:0008408">
    <property type="term" value="F:3'-5' exonuclease activity"/>
    <property type="evidence" value="ECO:0007669"/>
    <property type="project" value="InterPro"/>
</dbReference>
<dbReference type="AlphaFoldDB" id="A0AAP4A4E8"/>
<dbReference type="GO" id="GO:0003677">
    <property type="term" value="F:DNA binding"/>
    <property type="evidence" value="ECO:0007669"/>
    <property type="project" value="InterPro"/>
</dbReference>
<dbReference type="GO" id="GO:0006261">
    <property type="term" value="P:DNA-templated DNA replication"/>
    <property type="evidence" value="ECO:0007669"/>
    <property type="project" value="InterPro"/>
</dbReference>
<dbReference type="Gene3D" id="3.30.70.370">
    <property type="match status" value="1"/>
</dbReference>
<evidence type="ECO:0000313" key="8">
    <source>
        <dbReference type="EMBL" id="MDH2332459.1"/>
    </source>
</evidence>
<dbReference type="InterPro" id="IPR001098">
    <property type="entry name" value="DNA-dir_DNA_pol_A_palm_dom"/>
</dbReference>